<feature type="compositionally biased region" description="Basic and acidic residues" evidence="5">
    <location>
        <begin position="233"/>
        <end position="254"/>
    </location>
</feature>
<evidence type="ECO:0000313" key="8">
    <source>
        <dbReference type="Proteomes" id="UP000644660"/>
    </source>
</evidence>
<keyword evidence="8" id="KW-1185">Reference proteome</keyword>
<dbReference type="Pfam" id="PF00160">
    <property type="entry name" value="Pro_isomerase"/>
    <property type="match status" value="1"/>
</dbReference>
<comment type="subcellular location">
    <subcellularLocation>
        <location evidence="2">Nucleus</location>
    </subcellularLocation>
</comment>
<dbReference type="InterPro" id="IPR029000">
    <property type="entry name" value="Cyclophilin-like_dom_sf"/>
</dbReference>
<reference evidence="7 8" key="1">
    <citation type="submission" date="2020-05" db="EMBL/GenBank/DDBJ databases">
        <authorList>
            <person name="Casaregola S."/>
            <person name="Devillers H."/>
            <person name="Grondin C."/>
        </authorList>
    </citation>
    <scope>NUCLEOTIDE SEQUENCE [LARGE SCALE GENOMIC DNA]</scope>
    <source>
        <strain evidence="7 8">CLIB 1767</strain>
    </source>
</reference>
<evidence type="ECO:0000313" key="7">
    <source>
        <dbReference type="EMBL" id="CAB4255817.1"/>
    </source>
</evidence>
<comment type="similarity">
    <text evidence="4">Belongs to the cyclophilin-type PPIase family. CWC27 subfamily.</text>
</comment>
<evidence type="ECO:0000256" key="3">
    <source>
        <dbReference type="ARBA" id="ARBA00023242"/>
    </source>
</evidence>
<sequence length="299" mass="34215">MSGLKTSAKCVLYTSKGDLEVELWAKECPLTCRHFIESSQRGNFNNDSFNNYIKGKYLSLVRSTGNGQSEKLHSIEYNSRLSISQDGILSWDIKNETFLISTDEWLNYPRNELTIFGKLVGGSIYKLREWLRNDLENDSQGTKFIYPPIINNIEITIPYFNDISADQPREDKPAMPSEPPRKKMKSVAKVKLSFNDDEEDEEEYGDLIPMKTKIRMKASPLLYRRQKKHNTKIKSEPSEVDNRNTKEIPTDKFSESSSDAPSEFNDTTSTIQNKSNKKVDPMALLAKMRAANNGKNIFS</sequence>
<evidence type="ECO:0000256" key="2">
    <source>
        <dbReference type="ARBA" id="ARBA00004123"/>
    </source>
</evidence>
<evidence type="ECO:0000256" key="1">
    <source>
        <dbReference type="ARBA" id="ARBA00000971"/>
    </source>
</evidence>
<dbReference type="PANTHER" id="PTHR45625">
    <property type="entry name" value="PEPTIDYL-PROLYL CIS-TRANS ISOMERASE-RELATED"/>
    <property type="match status" value="1"/>
</dbReference>
<feature type="domain" description="PPIase cyclophilin-type" evidence="6">
    <location>
        <begin position="13"/>
        <end position="122"/>
    </location>
</feature>
<feature type="compositionally biased region" description="Polar residues" evidence="5">
    <location>
        <begin position="255"/>
        <end position="274"/>
    </location>
</feature>
<keyword evidence="3" id="KW-0539">Nucleus</keyword>
<dbReference type="AlphaFoldDB" id="A0A8H2ZL55"/>
<dbReference type="SUPFAM" id="SSF50891">
    <property type="entry name" value="Cyclophilin-like"/>
    <property type="match status" value="1"/>
</dbReference>
<dbReference type="GeneID" id="64858878"/>
<comment type="caution">
    <text evidence="7">The sequence shown here is derived from an EMBL/GenBank/DDBJ whole genome shotgun (WGS) entry which is preliminary data.</text>
</comment>
<dbReference type="RefSeq" id="XP_041407661.1">
    <property type="nucleotide sequence ID" value="XM_041551727.1"/>
</dbReference>
<proteinExistence type="inferred from homology"/>
<dbReference type="Gene3D" id="2.40.100.10">
    <property type="entry name" value="Cyclophilin-like"/>
    <property type="match status" value="1"/>
</dbReference>
<dbReference type="GO" id="GO:0071013">
    <property type="term" value="C:catalytic step 2 spliceosome"/>
    <property type="evidence" value="ECO:0007669"/>
    <property type="project" value="TreeGrafter"/>
</dbReference>
<dbReference type="GO" id="GO:0003755">
    <property type="term" value="F:peptidyl-prolyl cis-trans isomerase activity"/>
    <property type="evidence" value="ECO:0007669"/>
    <property type="project" value="UniProtKB-EC"/>
</dbReference>
<dbReference type="EMBL" id="CAEFZW010000007">
    <property type="protein sequence ID" value="CAB4255817.1"/>
    <property type="molecule type" value="Genomic_DNA"/>
</dbReference>
<dbReference type="InterPro" id="IPR044666">
    <property type="entry name" value="Cyclophilin_A-like"/>
</dbReference>
<feature type="region of interest" description="Disordered" evidence="5">
    <location>
        <begin position="225"/>
        <end position="276"/>
    </location>
</feature>
<evidence type="ECO:0000259" key="6">
    <source>
        <dbReference type="Pfam" id="PF00160"/>
    </source>
</evidence>
<protein>
    <submittedName>
        <fullName evidence="7">Similar to Saccharomyces cerevisiae YPL064C CWC27 Component of a complex containing Cef1p, putatively involved in pre-mRNA splicing</fullName>
    </submittedName>
</protein>
<dbReference type="Proteomes" id="UP000644660">
    <property type="component" value="Unassembled WGS sequence"/>
</dbReference>
<dbReference type="PANTHER" id="PTHR45625:SF6">
    <property type="entry name" value="SPLICEOSOME-ASSOCIATED PROTEIN CWC27 HOMOLOG"/>
    <property type="match status" value="1"/>
</dbReference>
<dbReference type="InterPro" id="IPR002130">
    <property type="entry name" value="Cyclophilin-type_PPIase_dom"/>
</dbReference>
<gene>
    <name evidence="7" type="ORF">KABA2_07S05148</name>
</gene>
<evidence type="ECO:0000256" key="4">
    <source>
        <dbReference type="ARBA" id="ARBA00038509"/>
    </source>
</evidence>
<feature type="region of interest" description="Disordered" evidence="5">
    <location>
        <begin position="165"/>
        <end position="187"/>
    </location>
</feature>
<comment type="catalytic activity">
    <reaction evidence="1">
        <text>[protein]-peptidylproline (omega=180) = [protein]-peptidylproline (omega=0)</text>
        <dbReference type="Rhea" id="RHEA:16237"/>
        <dbReference type="Rhea" id="RHEA-COMP:10747"/>
        <dbReference type="Rhea" id="RHEA-COMP:10748"/>
        <dbReference type="ChEBI" id="CHEBI:83833"/>
        <dbReference type="ChEBI" id="CHEBI:83834"/>
        <dbReference type="EC" id="5.2.1.8"/>
    </reaction>
</comment>
<name>A0A8H2ZL55_9SACH</name>
<evidence type="ECO:0000256" key="5">
    <source>
        <dbReference type="SAM" id="MobiDB-lite"/>
    </source>
</evidence>
<dbReference type="OrthoDB" id="442970at2759"/>
<organism evidence="7 8">
    <name type="scientific">Maudiozyma barnettii</name>
    <dbReference type="NCBI Taxonomy" id="61262"/>
    <lineage>
        <taxon>Eukaryota</taxon>
        <taxon>Fungi</taxon>
        <taxon>Dikarya</taxon>
        <taxon>Ascomycota</taxon>
        <taxon>Saccharomycotina</taxon>
        <taxon>Saccharomycetes</taxon>
        <taxon>Saccharomycetales</taxon>
        <taxon>Saccharomycetaceae</taxon>
        <taxon>Maudiozyma</taxon>
    </lineage>
</organism>
<accession>A0A8H2ZL55</accession>